<organism evidence="4 5">
    <name type="scientific">Actinocrinis puniceicyclus</name>
    <dbReference type="NCBI Taxonomy" id="977794"/>
    <lineage>
        <taxon>Bacteria</taxon>
        <taxon>Bacillati</taxon>
        <taxon>Actinomycetota</taxon>
        <taxon>Actinomycetes</taxon>
        <taxon>Catenulisporales</taxon>
        <taxon>Actinospicaceae</taxon>
        <taxon>Actinocrinis</taxon>
    </lineage>
</organism>
<dbReference type="Proteomes" id="UP000677913">
    <property type="component" value="Unassembled WGS sequence"/>
</dbReference>
<dbReference type="PANTHER" id="PTHR30388">
    <property type="entry name" value="ALDEHYDE OXIDOREDUCTASE MOLYBDENUM COFACTOR ASSEMBLY PROTEIN"/>
    <property type="match status" value="1"/>
</dbReference>
<dbReference type="InterPro" id="IPR027051">
    <property type="entry name" value="XdhC_Rossmann_dom"/>
</dbReference>
<proteinExistence type="predicted"/>
<name>A0A8J7WRU8_9ACTN</name>
<protein>
    <submittedName>
        <fullName evidence="4">XdhC family protein</fullName>
    </submittedName>
</protein>
<evidence type="ECO:0000256" key="1">
    <source>
        <dbReference type="SAM" id="MobiDB-lite"/>
    </source>
</evidence>
<dbReference type="Pfam" id="PF02625">
    <property type="entry name" value="XdhC_CoxI"/>
    <property type="match status" value="1"/>
</dbReference>
<accession>A0A8J7WRU8</accession>
<dbReference type="EMBL" id="JAGSXH010000066">
    <property type="protein sequence ID" value="MBS2964994.1"/>
    <property type="molecule type" value="Genomic_DNA"/>
</dbReference>
<dbReference type="RefSeq" id="WP_211469354.1">
    <property type="nucleotide sequence ID" value="NZ_JAGSXH010000066.1"/>
</dbReference>
<feature type="domain" description="XdhC- CoxI" evidence="2">
    <location>
        <begin position="11"/>
        <end position="77"/>
    </location>
</feature>
<evidence type="ECO:0000313" key="5">
    <source>
        <dbReference type="Proteomes" id="UP000677913"/>
    </source>
</evidence>
<dbReference type="Gene3D" id="3.40.50.720">
    <property type="entry name" value="NAD(P)-binding Rossmann-like Domain"/>
    <property type="match status" value="1"/>
</dbReference>
<comment type="caution">
    <text evidence="4">The sequence shown here is derived from an EMBL/GenBank/DDBJ whole genome shotgun (WGS) entry which is preliminary data.</text>
</comment>
<dbReference type="AlphaFoldDB" id="A0A8J7WRU8"/>
<dbReference type="InterPro" id="IPR052698">
    <property type="entry name" value="MoCofactor_Util/Proc"/>
</dbReference>
<reference evidence="4" key="1">
    <citation type="submission" date="2021-04" db="EMBL/GenBank/DDBJ databases">
        <title>Genome based classification of Actinospica acidithermotolerans sp. nov., an actinobacterium isolated from an Indonesian hot spring.</title>
        <authorList>
            <person name="Kusuma A.B."/>
            <person name="Putra K.E."/>
            <person name="Nafisah S."/>
            <person name="Loh J."/>
            <person name="Nouioui I."/>
            <person name="Goodfellow M."/>
        </authorList>
    </citation>
    <scope>NUCLEOTIDE SEQUENCE</scope>
    <source>
        <strain evidence="4">DSM 45618</strain>
    </source>
</reference>
<feature type="domain" description="XdhC Rossmann" evidence="3">
    <location>
        <begin position="123"/>
        <end position="265"/>
    </location>
</feature>
<dbReference type="Pfam" id="PF13478">
    <property type="entry name" value="XdhC_C"/>
    <property type="match status" value="1"/>
</dbReference>
<gene>
    <name evidence="4" type="ORF">KGA66_18200</name>
</gene>
<dbReference type="InterPro" id="IPR003777">
    <property type="entry name" value="XdhC_CoxI"/>
</dbReference>
<keyword evidence="5" id="KW-1185">Reference proteome</keyword>
<sequence length="298" mass="31655">MRDLAETLRRWHTAGEPYALATVTEVTGSAPCRTGPALAVDRAGAAAGTVSAGCVDAEVYELCREALRTGRPSRRRFAPDPDEPFAPWLPCGGAIEVAIRRVDPAADPLPPGAARDGRERPRLLIFGAVQFADALAAAGRFLGYRVTVCDARAVFATPERVPDADEVVVQWPDRYLAGTQVDGRSAICVLTHDAKFDVPALLAALRSPAGDVGALGSRRTCADRARRLREAGLEPERIARLRAPIGLDLGASTPEQVALSICAEIVAVARGGSGRPLRDVDGPLHRRQPSGAQEMSCR</sequence>
<feature type="region of interest" description="Disordered" evidence="1">
    <location>
        <begin position="276"/>
        <end position="298"/>
    </location>
</feature>
<evidence type="ECO:0000313" key="4">
    <source>
        <dbReference type="EMBL" id="MBS2964994.1"/>
    </source>
</evidence>
<evidence type="ECO:0000259" key="2">
    <source>
        <dbReference type="Pfam" id="PF02625"/>
    </source>
</evidence>
<dbReference type="PANTHER" id="PTHR30388:SF4">
    <property type="entry name" value="MOLYBDENUM COFACTOR INSERTION CHAPERONE PAOD"/>
    <property type="match status" value="1"/>
</dbReference>
<evidence type="ECO:0000259" key="3">
    <source>
        <dbReference type="Pfam" id="PF13478"/>
    </source>
</evidence>